<dbReference type="InterPro" id="IPR006664">
    <property type="entry name" value="OMP_bac"/>
</dbReference>
<dbReference type="InterPro" id="IPR011659">
    <property type="entry name" value="WD40"/>
</dbReference>
<dbReference type="PROSITE" id="PS51257">
    <property type="entry name" value="PROKAR_LIPOPROTEIN"/>
    <property type="match status" value="1"/>
</dbReference>
<proteinExistence type="predicted"/>
<gene>
    <name evidence="7" type="ORF">K4G66_14475</name>
</gene>
<keyword evidence="2 5" id="KW-0472">Membrane</keyword>
<evidence type="ECO:0000256" key="4">
    <source>
        <dbReference type="PROSITE-ProRule" id="PRU00339"/>
    </source>
</evidence>
<dbReference type="InterPro" id="IPR011990">
    <property type="entry name" value="TPR-like_helical_dom_sf"/>
</dbReference>
<dbReference type="SUPFAM" id="SSF82171">
    <property type="entry name" value="DPP6 N-terminal domain-like"/>
    <property type="match status" value="1"/>
</dbReference>
<dbReference type="SUPFAM" id="SSF48452">
    <property type="entry name" value="TPR-like"/>
    <property type="match status" value="1"/>
</dbReference>
<sequence>MIRIHRFSFLFLFALLCACNPGRRALIKGYNSFAGGDYNVAIDQYRIAVDNGVEVGESNYQIAEAYRLSNRLNEALPYYEAAIDMGVADTAAVFHYAMALKQNGEYEQAKQQLQEYIELSEDSVLEYTEWAEQEITNLDNLNNILVKDQYFEIEPVASVNTEDAEYAPVVYRGSFYFTSSRGSEKTYKATGTGFTDIFQAPIENDQILADQAKTLGVEFATEAINDGVITFSPDGKMMVFARGNSGKRKGTQDVNLYVSRYQKGGWTNPEILSINDPNAWDSTPAFSRDGKTLYFSSNRPGGQGGIDLYSARVDSRGRWSDVRNMGSAINTPGNEMFPYVTDDGKLYFSSDGHPSMGALDIFVATRKEGEITIENLGPPVNSVADDFGISFTTIKDGYFTSNRSSGAGDDDIYAFVNNDPSLKTVNYFLAGVTVTENEESGKEEIVEDVKVKLSFPQGEDIANVTTGGEGEFNFKVDGGTNYELIAEKEGYFTERVAFSTVGRTIPQEELVDMITDTTFHTKIVLNKLVLDKPIVMENIYYEFDESFITDAAAVELDKLVDILEDNPQIAIELSSHTDSQGDNDYNQKLSQRRAESAVQYLIDSGIDASRITAKGYGEEQLIIKNAINDDQHEINRRTEFKVIRIQDNAQVSSSSEE</sequence>
<dbReference type="InterPro" id="IPR006665">
    <property type="entry name" value="OmpA-like"/>
</dbReference>
<dbReference type="Pfam" id="PF00691">
    <property type="entry name" value="OmpA"/>
    <property type="match status" value="1"/>
</dbReference>
<dbReference type="SUPFAM" id="SSF103088">
    <property type="entry name" value="OmpA-like"/>
    <property type="match status" value="1"/>
</dbReference>
<feature type="repeat" description="TPR" evidence="4">
    <location>
        <begin position="90"/>
        <end position="123"/>
    </location>
</feature>
<dbReference type="InterPro" id="IPR050330">
    <property type="entry name" value="Bact_OuterMem_StrucFunc"/>
</dbReference>
<dbReference type="InterPro" id="IPR019734">
    <property type="entry name" value="TPR_rpt"/>
</dbReference>
<dbReference type="PRINTS" id="PR01021">
    <property type="entry name" value="OMPADOMAIN"/>
</dbReference>
<reference evidence="7" key="1">
    <citation type="journal article" date="2023" name="Comput. Struct. Biotechnol. J.">
        <title>Discovery of a novel marine Bacteroidetes with a rich repertoire of carbohydrate-active enzymes.</title>
        <authorList>
            <person name="Chen B."/>
            <person name="Liu G."/>
            <person name="Chen Q."/>
            <person name="Wang H."/>
            <person name="Liu L."/>
            <person name="Tang K."/>
        </authorList>
    </citation>
    <scope>NUCLEOTIDE SEQUENCE</scope>
    <source>
        <strain evidence="7">TK19036</strain>
    </source>
</reference>
<evidence type="ECO:0000313" key="7">
    <source>
        <dbReference type="EMBL" id="WKN39896.1"/>
    </source>
</evidence>
<evidence type="ECO:0000256" key="5">
    <source>
        <dbReference type="PROSITE-ProRule" id="PRU00473"/>
    </source>
</evidence>
<dbReference type="CDD" id="cd07185">
    <property type="entry name" value="OmpA_C-like"/>
    <property type="match status" value="1"/>
</dbReference>
<dbReference type="Pfam" id="PF07676">
    <property type="entry name" value="PD40"/>
    <property type="match status" value="3"/>
</dbReference>
<dbReference type="PROSITE" id="PS50005">
    <property type="entry name" value="TPR"/>
    <property type="match status" value="1"/>
</dbReference>
<name>A0AA49JJP9_9BACT</name>
<dbReference type="EMBL" id="CP120682">
    <property type="protein sequence ID" value="WKN39896.1"/>
    <property type="molecule type" value="Genomic_DNA"/>
</dbReference>
<dbReference type="Pfam" id="PF13181">
    <property type="entry name" value="TPR_8"/>
    <property type="match status" value="2"/>
</dbReference>
<dbReference type="Gene3D" id="1.25.40.10">
    <property type="entry name" value="Tetratricopeptide repeat domain"/>
    <property type="match status" value="1"/>
</dbReference>
<dbReference type="Gene3D" id="2.120.10.30">
    <property type="entry name" value="TolB, C-terminal domain"/>
    <property type="match status" value="1"/>
</dbReference>
<dbReference type="InterPro" id="IPR036737">
    <property type="entry name" value="OmpA-like_sf"/>
</dbReference>
<evidence type="ECO:0000259" key="6">
    <source>
        <dbReference type="PROSITE" id="PS51123"/>
    </source>
</evidence>
<accession>A0AA49JJP9</accession>
<organism evidence="7">
    <name type="scientific">Roseihalotalea indica</name>
    <dbReference type="NCBI Taxonomy" id="2867963"/>
    <lineage>
        <taxon>Bacteria</taxon>
        <taxon>Pseudomonadati</taxon>
        <taxon>Bacteroidota</taxon>
        <taxon>Cytophagia</taxon>
        <taxon>Cytophagales</taxon>
        <taxon>Catalimonadaceae</taxon>
        <taxon>Roseihalotalea</taxon>
    </lineage>
</organism>
<comment type="subcellular location">
    <subcellularLocation>
        <location evidence="1">Cell outer membrane</location>
    </subcellularLocation>
</comment>
<dbReference type="PANTHER" id="PTHR30329:SF21">
    <property type="entry name" value="LIPOPROTEIN YIAD-RELATED"/>
    <property type="match status" value="1"/>
</dbReference>
<keyword evidence="3" id="KW-0998">Cell outer membrane</keyword>
<dbReference type="PROSITE" id="PS51123">
    <property type="entry name" value="OMPA_2"/>
    <property type="match status" value="1"/>
</dbReference>
<evidence type="ECO:0000256" key="2">
    <source>
        <dbReference type="ARBA" id="ARBA00023136"/>
    </source>
</evidence>
<evidence type="ECO:0000256" key="3">
    <source>
        <dbReference type="ARBA" id="ARBA00023237"/>
    </source>
</evidence>
<dbReference type="Gene3D" id="3.30.1330.60">
    <property type="entry name" value="OmpA-like domain"/>
    <property type="match status" value="1"/>
</dbReference>
<dbReference type="AlphaFoldDB" id="A0AA49JJP9"/>
<dbReference type="GO" id="GO:0009279">
    <property type="term" value="C:cell outer membrane"/>
    <property type="evidence" value="ECO:0007669"/>
    <property type="project" value="UniProtKB-SubCell"/>
</dbReference>
<evidence type="ECO:0000256" key="1">
    <source>
        <dbReference type="ARBA" id="ARBA00004442"/>
    </source>
</evidence>
<keyword evidence="4" id="KW-0802">TPR repeat</keyword>
<feature type="domain" description="OmpA-like" evidence="6">
    <location>
        <begin position="528"/>
        <end position="646"/>
    </location>
</feature>
<dbReference type="InterPro" id="IPR011042">
    <property type="entry name" value="6-blade_b-propeller_TolB-like"/>
</dbReference>
<protein>
    <submittedName>
        <fullName evidence="7">OmpA family protein</fullName>
    </submittedName>
</protein>
<reference evidence="7" key="2">
    <citation type="journal article" date="2024" name="Antonie Van Leeuwenhoek">
        <title>Roseihalotalea indica gen. nov., sp. nov., a halophilic Bacteroidetes from mesopelagic Southwest Indian Ocean with higher carbohydrate metabolic potential.</title>
        <authorList>
            <person name="Chen B."/>
            <person name="Zhang M."/>
            <person name="Lin D."/>
            <person name="Ye J."/>
            <person name="Tang K."/>
        </authorList>
    </citation>
    <scope>NUCLEOTIDE SEQUENCE</scope>
    <source>
        <strain evidence="7">TK19036</strain>
    </source>
</reference>
<dbReference type="PANTHER" id="PTHR30329">
    <property type="entry name" value="STATOR ELEMENT OF FLAGELLAR MOTOR COMPLEX"/>
    <property type="match status" value="1"/>
</dbReference>